<dbReference type="GeneID" id="117348590"/>
<dbReference type="InterPro" id="IPR016162">
    <property type="entry name" value="Ald_DH_N"/>
</dbReference>
<dbReference type="OrthoDB" id="440325at2759"/>
<dbReference type="PANTHER" id="PTHR43570:SF2">
    <property type="entry name" value="ALDEHYDE DEHYDROGENASE FAMILY 3 MEMBER B1"/>
    <property type="match status" value="1"/>
</dbReference>
<dbReference type="PROSITE" id="PS00070">
    <property type="entry name" value="ALDEHYDE_DEHYDR_CYS"/>
    <property type="match status" value="1"/>
</dbReference>
<dbReference type="InterPro" id="IPR015590">
    <property type="entry name" value="Aldehyde_DH_dom"/>
</dbReference>
<proteinExistence type="inferred from homology"/>
<keyword evidence="9" id="KW-1185">Reference proteome</keyword>
<dbReference type="Proteomes" id="UP000515159">
    <property type="component" value="Chromosome 14"/>
</dbReference>
<dbReference type="PIRSF" id="PIRSF036492">
    <property type="entry name" value="ALDH"/>
    <property type="match status" value="1"/>
</dbReference>
<feature type="domain" description="Aldehyde dehydrogenase" evidence="8">
    <location>
        <begin position="24"/>
        <end position="426"/>
    </location>
</feature>
<evidence type="ECO:0000256" key="4">
    <source>
        <dbReference type="PIRNR" id="PIRNR036492"/>
    </source>
</evidence>
<dbReference type="FunCoup" id="A0A6P8PPZ1">
    <property type="interactions" value="694"/>
</dbReference>
<dbReference type="InterPro" id="IPR016163">
    <property type="entry name" value="Ald_DH_C"/>
</dbReference>
<evidence type="ECO:0000256" key="2">
    <source>
        <dbReference type="ARBA" id="ARBA00023002"/>
    </source>
</evidence>
<evidence type="ECO:0000256" key="6">
    <source>
        <dbReference type="PROSITE-ProRule" id="PRU10007"/>
    </source>
</evidence>
<dbReference type="InterPro" id="IPR016161">
    <property type="entry name" value="Ald_DH/histidinol_DH"/>
</dbReference>
<dbReference type="SUPFAM" id="SSF53720">
    <property type="entry name" value="ALDH-like"/>
    <property type="match status" value="1"/>
</dbReference>
<dbReference type="GO" id="GO:0004029">
    <property type="term" value="F:aldehyde dehydrogenase (NAD+) activity"/>
    <property type="evidence" value="ECO:0007669"/>
    <property type="project" value="TreeGrafter"/>
</dbReference>
<dbReference type="AlphaFoldDB" id="A0A6P8PPZ1"/>
<evidence type="ECO:0000256" key="1">
    <source>
        <dbReference type="ARBA" id="ARBA00009986"/>
    </source>
</evidence>
<dbReference type="FunFam" id="3.40.605.10:FF:000004">
    <property type="entry name" value="Aldehyde dehydrogenase"/>
    <property type="match status" value="1"/>
</dbReference>
<evidence type="ECO:0000256" key="5">
    <source>
        <dbReference type="PIRSR" id="PIRSR036492-1"/>
    </source>
</evidence>
<dbReference type="RefSeq" id="XP_033776783.1">
    <property type="nucleotide sequence ID" value="XM_033920892.1"/>
</dbReference>
<dbReference type="GO" id="GO:0004028">
    <property type="term" value="F:3-chloroallyl aldehyde dehydrogenase activity"/>
    <property type="evidence" value="ECO:0007669"/>
    <property type="project" value="TreeGrafter"/>
</dbReference>
<dbReference type="GO" id="GO:0005737">
    <property type="term" value="C:cytoplasm"/>
    <property type="evidence" value="ECO:0007669"/>
    <property type="project" value="TreeGrafter"/>
</dbReference>
<reference evidence="10" key="1">
    <citation type="submission" date="2025-08" db="UniProtKB">
        <authorList>
            <consortium name="RefSeq"/>
        </authorList>
    </citation>
    <scope>IDENTIFICATION</scope>
</reference>
<keyword evidence="3" id="KW-0520">NAD</keyword>
<dbReference type="PROSITE" id="PS00687">
    <property type="entry name" value="ALDEHYDE_DEHYDR_GLU"/>
    <property type="match status" value="1"/>
</dbReference>
<evidence type="ECO:0000313" key="9">
    <source>
        <dbReference type="Proteomes" id="UP000515159"/>
    </source>
</evidence>
<dbReference type="PANTHER" id="PTHR43570">
    <property type="entry name" value="ALDEHYDE DEHYDROGENASE"/>
    <property type="match status" value="1"/>
</dbReference>
<dbReference type="Gene3D" id="3.40.605.10">
    <property type="entry name" value="Aldehyde Dehydrogenase, Chain A, domain 1"/>
    <property type="match status" value="1"/>
</dbReference>
<dbReference type="KEGG" id="gsh:117348590"/>
<evidence type="ECO:0000256" key="3">
    <source>
        <dbReference type="ARBA" id="ARBA00023027"/>
    </source>
</evidence>
<feature type="active site" evidence="5 6">
    <location>
        <position position="210"/>
    </location>
</feature>
<protein>
    <recommendedName>
        <fullName evidence="4">Aldehyde dehydrogenase</fullName>
    </recommendedName>
</protein>
<evidence type="ECO:0000313" key="10">
    <source>
        <dbReference type="RefSeq" id="XP_033776783.1"/>
    </source>
</evidence>
<sequence length="469" mass="52264">MSSYKEILDCLRTSFLSGKTRSEQFRISQLEALERFLEENKNTIIEALAKDLHKSTFESEVSELSMVRTEINFAINNLRSWMKDEYVDKNLATKLDSAFVRKDPYGVALIIAPWNYPIHLTLIPLIGAISAGNCVILKPSEISANSEKVIAELLPPYLDKDCFAVVSGGVPETTQLLELKFDYIFFTGSPNVGKIIMAAAAKHLTPLTLELGGKNPCFVDKGVNLSNTANRIVWSRFFNAGQTCVAPDYILCDTETRDQLVPALRDSVEKFFGKEPQKSPDFGRIVNDKNFQRLKAMLGSGKVVVGGETDENDKYIAPTVLVDVKETDPVMQEEIFGPILPVLTVENVEKAVEFINQHERPLALYAFSPDNKVVNHVLDRTSSGGFCGNDGMMHMTLISLPFGGIGNSGMGMYHGKYSFDTFSHFRACLLRNTGLESLNTLRYPPYSERNLGLLLQAIETKRRGFCSIQ</sequence>
<dbReference type="InterPro" id="IPR016160">
    <property type="entry name" value="Ald_DH_CS_CYS"/>
</dbReference>
<accession>A0A6P8PPZ1</accession>
<evidence type="ECO:0000256" key="7">
    <source>
        <dbReference type="RuleBase" id="RU003345"/>
    </source>
</evidence>
<dbReference type="Pfam" id="PF00171">
    <property type="entry name" value="Aldedh"/>
    <property type="match status" value="1"/>
</dbReference>
<dbReference type="GO" id="GO:0006081">
    <property type="term" value="P:aldehyde metabolic process"/>
    <property type="evidence" value="ECO:0007669"/>
    <property type="project" value="InterPro"/>
</dbReference>
<feature type="active site" evidence="5">
    <location>
        <position position="244"/>
    </location>
</feature>
<dbReference type="FunFam" id="3.40.309.10:FF:000003">
    <property type="entry name" value="Aldehyde dehydrogenase"/>
    <property type="match status" value="1"/>
</dbReference>
<dbReference type="InterPro" id="IPR012394">
    <property type="entry name" value="Aldehyde_DH_NAD(P)"/>
</dbReference>
<dbReference type="CTD" id="221"/>
<dbReference type="CDD" id="cd07132">
    <property type="entry name" value="ALDH_F3AB"/>
    <property type="match status" value="1"/>
</dbReference>
<evidence type="ECO:0000259" key="8">
    <source>
        <dbReference type="Pfam" id="PF00171"/>
    </source>
</evidence>
<dbReference type="InParanoid" id="A0A6P8PPZ1"/>
<dbReference type="Gene3D" id="3.40.309.10">
    <property type="entry name" value="Aldehyde Dehydrogenase, Chain A, domain 2"/>
    <property type="match status" value="1"/>
</dbReference>
<organism evidence="9 10">
    <name type="scientific">Geotrypetes seraphini</name>
    <name type="common">Gaboon caecilian</name>
    <name type="synonym">Caecilia seraphini</name>
    <dbReference type="NCBI Taxonomy" id="260995"/>
    <lineage>
        <taxon>Eukaryota</taxon>
        <taxon>Metazoa</taxon>
        <taxon>Chordata</taxon>
        <taxon>Craniata</taxon>
        <taxon>Vertebrata</taxon>
        <taxon>Euteleostomi</taxon>
        <taxon>Amphibia</taxon>
        <taxon>Gymnophiona</taxon>
        <taxon>Geotrypetes</taxon>
    </lineage>
</organism>
<comment type="similarity">
    <text evidence="1 4 7">Belongs to the aldehyde dehydrogenase family.</text>
</comment>
<gene>
    <name evidence="10" type="primary">ALDH3B1</name>
</gene>
<name>A0A6P8PPZ1_GEOSA</name>
<keyword evidence="2 4" id="KW-0560">Oxidoreductase</keyword>
<dbReference type="InterPro" id="IPR029510">
    <property type="entry name" value="Ald_DH_CS_GLU"/>
</dbReference>